<dbReference type="InterPro" id="IPR003838">
    <property type="entry name" value="ABC3_permease_C"/>
</dbReference>
<reference evidence="14 15" key="1">
    <citation type="journal article" date="2016" name="Nat. Commun.">
        <title>Thousands of microbial genomes shed light on interconnected biogeochemical processes in an aquifer system.</title>
        <authorList>
            <person name="Anantharaman K."/>
            <person name="Brown C.T."/>
            <person name="Hug L.A."/>
            <person name="Sharon I."/>
            <person name="Castelle C.J."/>
            <person name="Probst A.J."/>
            <person name="Thomas B.C."/>
            <person name="Singh A."/>
            <person name="Wilkins M.J."/>
            <person name="Karaoz U."/>
            <person name="Brodie E.L."/>
            <person name="Williams K.H."/>
            <person name="Hubbard S.S."/>
            <person name="Banfield J.F."/>
        </authorList>
    </citation>
    <scope>NUCLEOTIDE SEQUENCE [LARGE SCALE GENOMIC DNA]</scope>
</reference>
<evidence type="ECO:0000256" key="5">
    <source>
        <dbReference type="ARBA" id="ARBA00022618"/>
    </source>
</evidence>
<keyword evidence="6 11" id="KW-0812">Transmembrane</keyword>
<feature type="transmembrane region" description="Helical" evidence="11">
    <location>
        <begin position="282"/>
        <end position="305"/>
    </location>
</feature>
<comment type="similarity">
    <text evidence="2 10">Belongs to the ABC-4 integral membrane protein family. FtsX subfamily.</text>
</comment>
<evidence type="ECO:0000313" key="14">
    <source>
        <dbReference type="EMBL" id="OGC84947.1"/>
    </source>
</evidence>
<evidence type="ECO:0000256" key="1">
    <source>
        <dbReference type="ARBA" id="ARBA00004651"/>
    </source>
</evidence>
<evidence type="ECO:0000256" key="10">
    <source>
        <dbReference type="PIRNR" id="PIRNR003097"/>
    </source>
</evidence>
<evidence type="ECO:0000256" key="8">
    <source>
        <dbReference type="ARBA" id="ARBA00023136"/>
    </source>
</evidence>
<dbReference type="GO" id="GO:0005886">
    <property type="term" value="C:plasma membrane"/>
    <property type="evidence" value="ECO:0007669"/>
    <property type="project" value="UniProtKB-SubCell"/>
</dbReference>
<dbReference type="PIRSF" id="PIRSF003097">
    <property type="entry name" value="FtsX"/>
    <property type="match status" value="1"/>
</dbReference>
<evidence type="ECO:0000256" key="11">
    <source>
        <dbReference type="SAM" id="Phobius"/>
    </source>
</evidence>
<dbReference type="Pfam" id="PF02687">
    <property type="entry name" value="FtsX"/>
    <property type="match status" value="1"/>
</dbReference>
<evidence type="ECO:0000256" key="3">
    <source>
        <dbReference type="ARBA" id="ARBA00021907"/>
    </source>
</evidence>
<protein>
    <recommendedName>
        <fullName evidence="3 10">Cell division protein FtsX</fullName>
    </recommendedName>
</protein>
<evidence type="ECO:0000259" key="13">
    <source>
        <dbReference type="Pfam" id="PF18075"/>
    </source>
</evidence>
<gene>
    <name evidence="14" type="ORF">A3F55_02925</name>
</gene>
<keyword evidence="7 11" id="KW-1133">Transmembrane helix</keyword>
<feature type="transmembrane region" description="Helical" evidence="11">
    <location>
        <begin position="186"/>
        <end position="207"/>
    </location>
</feature>
<feature type="domain" description="FtsX extracellular" evidence="13">
    <location>
        <begin position="61"/>
        <end position="147"/>
    </location>
</feature>
<dbReference type="PANTHER" id="PTHR47755:SF1">
    <property type="entry name" value="CELL DIVISION PROTEIN FTSX"/>
    <property type="match status" value="1"/>
</dbReference>
<evidence type="ECO:0000256" key="9">
    <source>
        <dbReference type="ARBA" id="ARBA00023306"/>
    </source>
</evidence>
<feature type="transmembrane region" description="Helical" evidence="11">
    <location>
        <begin position="240"/>
        <end position="262"/>
    </location>
</feature>
<evidence type="ECO:0000256" key="7">
    <source>
        <dbReference type="ARBA" id="ARBA00022989"/>
    </source>
</evidence>
<evidence type="ECO:0000313" key="15">
    <source>
        <dbReference type="Proteomes" id="UP000178091"/>
    </source>
</evidence>
<dbReference type="AlphaFoldDB" id="A0A1F4XTB7"/>
<sequence>MKAVTIRRIFRAGLQDFWRNGFVSFASVLMMVFTLFIVGLALFSGVILSTALEEFRDKADMNIYFTTTAPESAILELQATLSALPEVESIDYTSREVALAEFRERHQNDQLTLQALEELGENPLGAVLNVKAREITQYDSIANFLQEEQEALVAGAEQIIEKINYYDEQHRQAIDRLVQITDSARLVGAAIIGLFVAITIAICFNTLRLAIYTSREEISVMRLVGATGGYIRAPFMVEGILYGLIAGAITLVLFYPLTWWLGDATVGFFGGVNVFYYYITNFPFFFLVIVGSGVALGAIASALAVRRYLKV</sequence>
<dbReference type="InterPro" id="IPR004513">
    <property type="entry name" value="FtsX"/>
</dbReference>
<dbReference type="Pfam" id="PF18075">
    <property type="entry name" value="FtsX_ECD"/>
    <property type="match status" value="1"/>
</dbReference>
<dbReference type="PANTHER" id="PTHR47755">
    <property type="entry name" value="CELL DIVISION PROTEIN FTSX"/>
    <property type="match status" value="1"/>
</dbReference>
<name>A0A1F4XTB7_9BACT</name>
<feature type="transmembrane region" description="Helical" evidence="11">
    <location>
        <begin position="21"/>
        <end position="48"/>
    </location>
</feature>
<dbReference type="Proteomes" id="UP000178091">
    <property type="component" value="Unassembled WGS sequence"/>
</dbReference>
<feature type="domain" description="ABC3 transporter permease C-terminal" evidence="12">
    <location>
        <begin position="190"/>
        <end position="310"/>
    </location>
</feature>
<keyword evidence="5 10" id="KW-0132">Cell division</keyword>
<keyword evidence="9 10" id="KW-0131">Cell cycle</keyword>
<comment type="subcellular location">
    <subcellularLocation>
        <location evidence="1">Cell membrane</location>
        <topology evidence="1">Multi-pass membrane protein</topology>
    </subcellularLocation>
</comment>
<dbReference type="EMBL" id="MEWW01000007">
    <property type="protein sequence ID" value="OGC84947.1"/>
    <property type="molecule type" value="Genomic_DNA"/>
</dbReference>
<evidence type="ECO:0000256" key="4">
    <source>
        <dbReference type="ARBA" id="ARBA00022475"/>
    </source>
</evidence>
<evidence type="ECO:0000259" key="12">
    <source>
        <dbReference type="Pfam" id="PF02687"/>
    </source>
</evidence>
<evidence type="ECO:0000256" key="2">
    <source>
        <dbReference type="ARBA" id="ARBA00007379"/>
    </source>
</evidence>
<keyword evidence="8 10" id="KW-0472">Membrane</keyword>
<organism evidence="14 15">
    <name type="scientific">Candidatus Adlerbacteria bacterium RIFCSPHIGHO2_12_FULL_53_18</name>
    <dbReference type="NCBI Taxonomy" id="1797242"/>
    <lineage>
        <taxon>Bacteria</taxon>
        <taxon>Candidatus Adleribacteriota</taxon>
    </lineage>
</organism>
<accession>A0A1F4XTB7</accession>
<comment type="caution">
    <text evidence="14">The sequence shown here is derived from an EMBL/GenBank/DDBJ whole genome shotgun (WGS) entry which is preliminary data.</text>
</comment>
<dbReference type="Gene3D" id="3.30.70.3040">
    <property type="match status" value="1"/>
</dbReference>
<proteinExistence type="inferred from homology"/>
<dbReference type="InterPro" id="IPR040690">
    <property type="entry name" value="FtsX_ECD"/>
</dbReference>
<evidence type="ECO:0000256" key="6">
    <source>
        <dbReference type="ARBA" id="ARBA00022692"/>
    </source>
</evidence>
<keyword evidence="4 10" id="KW-1003">Cell membrane</keyword>
<dbReference type="GO" id="GO:0051301">
    <property type="term" value="P:cell division"/>
    <property type="evidence" value="ECO:0007669"/>
    <property type="project" value="UniProtKB-KW"/>
</dbReference>